<comment type="caution">
    <text evidence="1">The sequence shown here is derived from an EMBL/GenBank/DDBJ whole genome shotgun (WGS) entry which is preliminary data.</text>
</comment>
<proteinExistence type="predicted"/>
<reference evidence="1" key="1">
    <citation type="submission" date="2021-06" db="EMBL/GenBank/DDBJ databases">
        <title>Parelaphostrongylus tenuis whole genome reference sequence.</title>
        <authorList>
            <person name="Garwood T.J."/>
            <person name="Larsen P.A."/>
            <person name="Fountain-Jones N.M."/>
            <person name="Garbe J.R."/>
            <person name="Macchietto M.G."/>
            <person name="Kania S.A."/>
            <person name="Gerhold R.W."/>
            <person name="Richards J.E."/>
            <person name="Wolf T.M."/>
        </authorList>
    </citation>
    <scope>NUCLEOTIDE SEQUENCE</scope>
    <source>
        <strain evidence="1">MNPRO001-30</strain>
        <tissue evidence="1">Meninges</tissue>
    </source>
</reference>
<name>A0AAD5RE72_PARTN</name>
<organism evidence="1 2">
    <name type="scientific">Parelaphostrongylus tenuis</name>
    <name type="common">Meningeal worm</name>
    <dbReference type="NCBI Taxonomy" id="148309"/>
    <lineage>
        <taxon>Eukaryota</taxon>
        <taxon>Metazoa</taxon>
        <taxon>Ecdysozoa</taxon>
        <taxon>Nematoda</taxon>
        <taxon>Chromadorea</taxon>
        <taxon>Rhabditida</taxon>
        <taxon>Rhabditina</taxon>
        <taxon>Rhabditomorpha</taxon>
        <taxon>Strongyloidea</taxon>
        <taxon>Metastrongylidae</taxon>
        <taxon>Parelaphostrongylus</taxon>
    </lineage>
</organism>
<dbReference type="AlphaFoldDB" id="A0AAD5RE72"/>
<sequence length="136" mass="15568">MFRIAPNVCTGREHKEISGERVTSRSETPLFAYLRENFSSPNYLFLYYRERDVDLRVGSPIDVDGRSGQLCLQPQQLQVVSTASSALLPTAAPIRTHGLTDKEDRRKFKTRSIIPVKRYFQKNGHKVGINGTYDYE</sequence>
<evidence type="ECO:0000313" key="2">
    <source>
        <dbReference type="Proteomes" id="UP001196413"/>
    </source>
</evidence>
<evidence type="ECO:0000313" key="1">
    <source>
        <dbReference type="EMBL" id="KAJ1374845.1"/>
    </source>
</evidence>
<protein>
    <submittedName>
        <fullName evidence="1">Uncharacterized protein</fullName>
    </submittedName>
</protein>
<keyword evidence="2" id="KW-1185">Reference proteome</keyword>
<dbReference type="Proteomes" id="UP001196413">
    <property type="component" value="Unassembled WGS sequence"/>
</dbReference>
<accession>A0AAD5RE72</accession>
<gene>
    <name evidence="1" type="ORF">KIN20_037947</name>
</gene>
<dbReference type="EMBL" id="JAHQIW010007490">
    <property type="protein sequence ID" value="KAJ1374845.1"/>
    <property type="molecule type" value="Genomic_DNA"/>
</dbReference>